<dbReference type="EMBL" id="ML220132">
    <property type="protein sequence ID" value="TGZ79329.1"/>
    <property type="molecule type" value="Genomic_DNA"/>
</dbReference>
<feature type="compositionally biased region" description="Polar residues" evidence="1">
    <location>
        <begin position="126"/>
        <end position="140"/>
    </location>
</feature>
<accession>A0A4S2MS72</accession>
<dbReference type="SUPFAM" id="SSF54236">
    <property type="entry name" value="Ubiquitin-like"/>
    <property type="match status" value="1"/>
</dbReference>
<proteinExistence type="predicted"/>
<protein>
    <recommendedName>
        <fullName evidence="2">Rad60/SUMO-like domain-containing protein</fullName>
    </recommendedName>
</protein>
<dbReference type="Gene3D" id="3.10.20.90">
    <property type="entry name" value="Phosphatidylinositol 3-kinase Catalytic Subunit, Chain A, domain 1"/>
    <property type="match status" value="1"/>
</dbReference>
<feature type="compositionally biased region" description="Basic and acidic residues" evidence="1">
    <location>
        <begin position="276"/>
        <end position="288"/>
    </location>
</feature>
<feature type="domain" description="Rad60/SUMO-like" evidence="2">
    <location>
        <begin position="308"/>
        <end position="374"/>
    </location>
</feature>
<dbReference type="Pfam" id="PF11976">
    <property type="entry name" value="Rad60-SLD"/>
    <property type="match status" value="1"/>
</dbReference>
<evidence type="ECO:0000313" key="3">
    <source>
        <dbReference type="EMBL" id="TGZ79329.1"/>
    </source>
</evidence>
<sequence>MVVEPTPSPSPPDITSRTSSSFTGHKITSSRSTSSSHGLLSPPSTANPRSTNTRRTHSSSRSQPADVVDLDSNSDSEVQPRSLSSSSLIPTTTTTTTAPTTAPLPAVPEEEDYFTRLTREARESRTSANPLPTDPTNHLSPNPAPTSALPEDPSTSPVIPIFVTTPLPIPYAYRHIDPDMKVQRRYLQNLVPVKNQYCLLLGLNPETTFFIFNGQRVFERSSLRSLGITVKEKQGNREKGGWLVTDQRGVEWREEVDEWCVVFELVNRAVVEKREAERRRKEAEREEGMVGDEEDDEEGSEGDEEGKIKITMKAMGCKDVVVMVTKETEIATLLETFRNTQKIPDDKDVAIRFEGDEMDPEGTIEGMDIDEDDAEEGVCVDVYVK</sequence>
<dbReference type="AlphaFoldDB" id="A0A4S2MS72"/>
<feature type="compositionally biased region" description="Low complexity" evidence="1">
    <location>
        <begin position="82"/>
        <end position="104"/>
    </location>
</feature>
<dbReference type="OrthoDB" id="3365399at2759"/>
<dbReference type="Proteomes" id="UP000298138">
    <property type="component" value="Unassembled WGS sequence"/>
</dbReference>
<dbReference type="InterPro" id="IPR029071">
    <property type="entry name" value="Ubiquitin-like_domsf"/>
</dbReference>
<dbReference type="STRING" id="341454.A0A4S2MS72"/>
<feature type="region of interest" description="Disordered" evidence="1">
    <location>
        <begin position="1"/>
        <end position="155"/>
    </location>
</feature>
<dbReference type="InParanoid" id="A0A4S2MS72"/>
<gene>
    <name evidence="3" type="ORF">EX30DRAFT_111383</name>
</gene>
<evidence type="ECO:0000259" key="2">
    <source>
        <dbReference type="Pfam" id="PF11976"/>
    </source>
</evidence>
<feature type="compositionally biased region" description="Pro residues" evidence="1">
    <location>
        <begin position="1"/>
        <end position="12"/>
    </location>
</feature>
<name>A0A4S2MS72_9PEZI</name>
<evidence type="ECO:0000256" key="1">
    <source>
        <dbReference type="SAM" id="MobiDB-lite"/>
    </source>
</evidence>
<evidence type="ECO:0000313" key="4">
    <source>
        <dbReference type="Proteomes" id="UP000298138"/>
    </source>
</evidence>
<organism evidence="3 4">
    <name type="scientific">Ascodesmis nigricans</name>
    <dbReference type="NCBI Taxonomy" id="341454"/>
    <lineage>
        <taxon>Eukaryota</taxon>
        <taxon>Fungi</taxon>
        <taxon>Dikarya</taxon>
        <taxon>Ascomycota</taxon>
        <taxon>Pezizomycotina</taxon>
        <taxon>Pezizomycetes</taxon>
        <taxon>Pezizales</taxon>
        <taxon>Ascodesmidaceae</taxon>
        <taxon>Ascodesmis</taxon>
    </lineage>
</organism>
<reference evidence="3 4" key="1">
    <citation type="submission" date="2019-04" db="EMBL/GenBank/DDBJ databases">
        <title>Comparative genomics and transcriptomics to analyze fruiting body development in filamentous ascomycetes.</title>
        <authorList>
            <consortium name="DOE Joint Genome Institute"/>
            <person name="Lutkenhaus R."/>
            <person name="Traeger S."/>
            <person name="Breuer J."/>
            <person name="Kuo A."/>
            <person name="Lipzen A."/>
            <person name="Pangilinan J."/>
            <person name="Dilworth D."/>
            <person name="Sandor L."/>
            <person name="Poggeler S."/>
            <person name="Barry K."/>
            <person name="Grigoriev I.V."/>
            <person name="Nowrousian M."/>
        </authorList>
    </citation>
    <scope>NUCLEOTIDE SEQUENCE [LARGE SCALE GENOMIC DNA]</scope>
    <source>
        <strain evidence="3 4">CBS 389.68</strain>
    </source>
</reference>
<feature type="compositionally biased region" description="Acidic residues" evidence="1">
    <location>
        <begin position="289"/>
        <end position="304"/>
    </location>
</feature>
<keyword evidence="4" id="KW-1185">Reference proteome</keyword>
<feature type="compositionally biased region" description="Low complexity" evidence="1">
    <location>
        <begin position="29"/>
        <end position="51"/>
    </location>
</feature>
<feature type="region of interest" description="Disordered" evidence="1">
    <location>
        <begin position="276"/>
        <end position="307"/>
    </location>
</feature>
<feature type="compositionally biased region" description="Basic and acidic residues" evidence="1">
    <location>
        <begin position="113"/>
        <end position="125"/>
    </location>
</feature>
<dbReference type="InterPro" id="IPR022617">
    <property type="entry name" value="Rad60/SUMO-like_dom"/>
</dbReference>